<dbReference type="SUPFAM" id="SSF160527">
    <property type="entry name" value="V-type ATPase subunit E-like"/>
    <property type="match status" value="1"/>
</dbReference>
<keyword evidence="11 15" id="KW-1133">Transmembrane helix</keyword>
<dbReference type="CDD" id="cd03250">
    <property type="entry name" value="ABCC_MRP_domain1"/>
    <property type="match status" value="1"/>
</dbReference>
<evidence type="ECO:0000256" key="7">
    <source>
        <dbReference type="ARBA" id="ARBA00022737"/>
    </source>
</evidence>
<comment type="similarity">
    <text evidence="3">Belongs to the ABC transporter superfamily. ABCC family. Conjugate transporter (TC 3.A.1.208) subfamily.</text>
</comment>
<dbReference type="SUPFAM" id="SSF52540">
    <property type="entry name" value="P-loop containing nucleoside triphosphate hydrolases"/>
    <property type="match status" value="2"/>
</dbReference>
<keyword evidence="6 15" id="KW-0812">Transmembrane</keyword>
<dbReference type="CDD" id="cd18580">
    <property type="entry name" value="ABC_6TM_ABCC_D2"/>
    <property type="match status" value="1"/>
</dbReference>
<sequence length="1688" mass="188262">MNDADVPKQIQQMCRFIRQEAEEKANEISVSAEEEFNIEKLQLLEAEKKKIRQEYERKEKQVDVRKKIEYSMQLNASRIKVLQAQDDVVNSMKESLLRLKEPAVLLRCREADVNLVESVLDSAKEEYAEKAQVHAPEILLDQQIYLPPAPSHHNVHALSCSGGVVLASRDGKIVFENTLDARLDVVFRQKLPVMEQRLGLWAMFCRASVCSDVYGKECRSALVDLINPNSCLSHVFTLCMNLLLLLITSFIFICNKSAAASNWKKLTTAHGPPSQTFSKLLISSAIFNGLISMIYFGFGLWELSNGILPLKGWMVLLFQGLALLMLNLCLCLNGSSSSSSCSNSKQTNCRVAVVMKLCSALAFSLLSAFLCFTTLWQAIIGEKKAVSAKMVIDILSFPGAVMLLSCAFRREITSQPYNEPLLEEEEIASDSTDYDEKVSPFAKAGFFSKLSFWWLNPLMKKGKEKVLEDEDIPLLREQDQAKTCYSTYLERLSKWKVEAPALWSTLLSCYKNEILLSGFFALLKILALSAGPLLLKAFIRVAEHKLDFKHEGYVLTLALLSAKCIESISERQYDFQTRSVGVRMRSLLSAAIYQKQLVLSNAAKLTHSPGEIMSYVTIDAYNIGEFSYWFHQTWTTGLQLFLALLIVYYSVGMATIAALVAVVLTVIGSSPLTKSQLTYQTRITQQQDRMLKAITEALANMKVLKLYAWENHFREVIDTIRKEELVSISMVLLHRGCMMMLFWSIPLIVSAVTFWACYLLSIPLDASNVFTFLATLRIVQEPVRLFPDVVTKFIEAKVSLDRIGKFLVAPELQHRSIRQKGNSNSSSTNPVFIQCTEISWSMEATKSKATLRNINMAVKSGEKVAICGEVGSGKSTLLAAVLGEVPTINGIINLHGEIAYVSQTAWIQTATIRENILFGSSMDPVRYQEVVKRCSLVKDIEMLPNGDLTEIGERGVNLSGGQKQRIQLARALYQDADVYLLDDPFSAVDAHTATSLFNEYVMEALSGKTVLLVTHQVDFLPAFNLILLMSSGEILRTGTYNEMLDSCQEFNELVNAHKKKATEGRKSQHGATGETAADVSTTEIKQVDKRENIVAASGDHQLIKKEERETGDTGFKPYMDYLSKKKGFTFFFLSVLFQFVFTVAQLLQSYLLAANIQNPGMSRVTLFSLYTAIGCTLPLFMFVRALSMVRLGCDASESIFSTLIHSLFRAPMSFYDSTPLGRILSRVSSDLSIIDLELAYKLTISVGSTLNAYTILALLATLAWPVLFIIFPILYLIMVLQKYYFNTAKELMRINGTTKSSVVSHLAESIAGATTIRAFEEEQRFFTKNLVLVDSNASTYFHTFSASQWLIQRLEIPCAIVLSASALAMTLLPLGDSASGLVGMALSYGLSLNVFLIVAVHYQCFTAESIISVERLEQYMHIPSEAPQVIEAARPPANWPSHGQVEICNLNVRYQKNSPLVLRGISCRIEGGDKIGIVGRTGSGKTTLISALFRLVEPTEGRIVIDGIDIATIGLHDLRSHFGIIPQEPTLFCGTVRYNLDPLSQHTDPEIWEVLQKCQLREAILQKEEGLDTSVAEEGSNWSMGQRQLFCLGRALLKRSKVLVLDEATASIDNATDAILQRIIRTEFAECTVITVAHRIPTVMDSTKVLAIADGKLAEYDAPENLMNEEGSLFRQLVQEFWSHSTNN</sequence>
<dbReference type="InterPro" id="IPR017871">
    <property type="entry name" value="ABC_transporter-like_CS"/>
</dbReference>
<evidence type="ECO:0000256" key="14">
    <source>
        <dbReference type="ARBA" id="ARBA00034018"/>
    </source>
</evidence>
<evidence type="ECO:0000256" key="11">
    <source>
        <dbReference type="ARBA" id="ARBA00022989"/>
    </source>
</evidence>
<evidence type="ECO:0000256" key="12">
    <source>
        <dbReference type="ARBA" id="ARBA00023065"/>
    </source>
</evidence>
<dbReference type="InterPro" id="IPR003593">
    <property type="entry name" value="AAA+_ATPase"/>
</dbReference>
<feature type="transmembrane region" description="Helical" evidence="15">
    <location>
        <begin position="313"/>
        <end position="332"/>
    </location>
</feature>
<evidence type="ECO:0000256" key="1">
    <source>
        <dbReference type="ARBA" id="ARBA00004141"/>
    </source>
</evidence>
<dbReference type="Gene3D" id="3.40.50.300">
    <property type="entry name" value="P-loop containing nucleotide triphosphate hydrolases"/>
    <property type="match status" value="2"/>
</dbReference>
<feature type="transmembrane region" description="Helical" evidence="15">
    <location>
        <begin position="740"/>
        <end position="760"/>
    </location>
</feature>
<evidence type="ECO:0000256" key="8">
    <source>
        <dbReference type="ARBA" id="ARBA00022741"/>
    </source>
</evidence>
<dbReference type="GO" id="GO:0046961">
    <property type="term" value="F:proton-transporting ATPase activity, rotational mechanism"/>
    <property type="evidence" value="ECO:0007669"/>
    <property type="project" value="InterPro"/>
</dbReference>
<keyword evidence="19" id="KW-1185">Reference proteome</keyword>
<keyword evidence="10" id="KW-1278">Translocase</keyword>
<evidence type="ECO:0000256" key="5">
    <source>
        <dbReference type="ARBA" id="ARBA00022448"/>
    </source>
</evidence>
<comment type="subcellular location">
    <subcellularLocation>
        <location evidence="1">Membrane</location>
        <topology evidence="1">Multi-pass membrane protein</topology>
    </subcellularLocation>
</comment>
<dbReference type="FunFam" id="1.20.1560.10:FF:000003">
    <property type="entry name" value="ABC transporter C family member 10"/>
    <property type="match status" value="1"/>
</dbReference>
<feature type="transmembrane region" description="Helical" evidence="15">
    <location>
        <begin position="235"/>
        <end position="259"/>
    </location>
</feature>
<dbReference type="InterPro" id="IPR038495">
    <property type="entry name" value="ATPase_E_C"/>
</dbReference>
<evidence type="ECO:0000256" key="3">
    <source>
        <dbReference type="ARBA" id="ARBA00009726"/>
    </source>
</evidence>
<keyword evidence="12" id="KW-0406">Ion transport</keyword>
<feature type="transmembrane region" description="Helical" evidence="15">
    <location>
        <begin position="1266"/>
        <end position="1285"/>
    </location>
</feature>
<comment type="catalytic activity">
    <reaction evidence="14">
        <text>ATP + H2O + xenobioticSide 1 = ADP + phosphate + xenobioticSide 2.</text>
        <dbReference type="EC" id="7.6.2.2"/>
    </reaction>
</comment>
<dbReference type="PROSITE" id="PS00211">
    <property type="entry name" value="ABC_TRANSPORTER_1"/>
    <property type="match status" value="1"/>
</dbReference>
<reference evidence="18" key="1">
    <citation type="submission" date="2022-08" db="EMBL/GenBank/DDBJ databases">
        <authorList>
            <person name="Gutierrez-Valencia J."/>
        </authorList>
    </citation>
    <scope>NUCLEOTIDE SEQUENCE</scope>
</reference>
<dbReference type="SUPFAM" id="SSF90123">
    <property type="entry name" value="ABC transporter transmembrane region"/>
    <property type="match status" value="2"/>
</dbReference>
<keyword evidence="7" id="KW-0677">Repeat</keyword>
<dbReference type="Pfam" id="PF00664">
    <property type="entry name" value="ABC_membrane"/>
    <property type="match status" value="2"/>
</dbReference>
<dbReference type="InterPro" id="IPR044746">
    <property type="entry name" value="ABCC_6TM_D1"/>
</dbReference>
<dbReference type="GO" id="GO:0005524">
    <property type="term" value="F:ATP binding"/>
    <property type="evidence" value="ECO:0007669"/>
    <property type="project" value="UniProtKB-KW"/>
</dbReference>
<dbReference type="InterPro" id="IPR056228">
    <property type="entry name" value="ABCC10-like_N"/>
</dbReference>
<dbReference type="EMBL" id="CAMGYJ010000007">
    <property type="protein sequence ID" value="CAI0441561.1"/>
    <property type="molecule type" value="Genomic_DNA"/>
</dbReference>
<evidence type="ECO:0000313" key="19">
    <source>
        <dbReference type="Proteomes" id="UP001154282"/>
    </source>
</evidence>
<keyword evidence="9" id="KW-0067">ATP-binding</keyword>
<accession>A0AAV0M4W3</accession>
<dbReference type="EC" id="7.6.2.2" evidence="4"/>
<gene>
    <name evidence="18" type="ORF">LITE_LOCUS26916</name>
</gene>
<evidence type="ECO:0000259" key="16">
    <source>
        <dbReference type="PROSITE" id="PS50893"/>
    </source>
</evidence>
<keyword evidence="5" id="KW-0813">Transport</keyword>
<dbReference type="InterPro" id="IPR044726">
    <property type="entry name" value="ABCC_6TM_D2"/>
</dbReference>
<dbReference type="PROSITE" id="PS50929">
    <property type="entry name" value="ABC_TM1F"/>
    <property type="match status" value="2"/>
</dbReference>
<feature type="domain" description="ABC transporter" evidence="16">
    <location>
        <begin position="833"/>
        <end position="1056"/>
    </location>
</feature>
<feature type="transmembrane region" description="Helical" evidence="15">
    <location>
        <begin position="280"/>
        <end position="301"/>
    </location>
</feature>
<dbReference type="Gene3D" id="1.20.1560.10">
    <property type="entry name" value="ABC transporter type 1, transmembrane domain"/>
    <property type="match status" value="2"/>
</dbReference>
<dbReference type="FunFam" id="3.40.50.300:FF:000169">
    <property type="entry name" value="ABC transporter C family member 3"/>
    <property type="match status" value="1"/>
</dbReference>
<keyword evidence="13 15" id="KW-0472">Membrane</keyword>
<feature type="transmembrane region" description="Helical" evidence="15">
    <location>
        <begin position="353"/>
        <end position="376"/>
    </location>
</feature>
<dbReference type="Proteomes" id="UP001154282">
    <property type="component" value="Unassembled WGS sequence"/>
</dbReference>
<dbReference type="InterPro" id="IPR002842">
    <property type="entry name" value="ATPase_V1_Esu"/>
</dbReference>
<proteinExistence type="inferred from homology"/>
<dbReference type="SMART" id="SM00382">
    <property type="entry name" value="AAA"/>
    <property type="match status" value="2"/>
</dbReference>
<dbReference type="GO" id="GO:0033178">
    <property type="term" value="C:proton-transporting two-sector ATPase complex, catalytic domain"/>
    <property type="evidence" value="ECO:0007669"/>
    <property type="project" value="InterPro"/>
</dbReference>
<dbReference type="InterPro" id="IPR027417">
    <property type="entry name" value="P-loop_NTPase"/>
</dbReference>
<comment type="similarity">
    <text evidence="2">Belongs to the V-ATPase E subunit family.</text>
</comment>
<evidence type="ECO:0000256" key="9">
    <source>
        <dbReference type="ARBA" id="ARBA00022840"/>
    </source>
</evidence>
<feature type="domain" description="ABC transporter" evidence="16">
    <location>
        <begin position="1445"/>
        <end position="1679"/>
    </location>
</feature>
<dbReference type="FunFam" id="1.20.1560.10:FF:000002">
    <property type="entry name" value="ABC transporter C family member 5"/>
    <property type="match status" value="1"/>
</dbReference>
<evidence type="ECO:0000256" key="10">
    <source>
        <dbReference type="ARBA" id="ARBA00022967"/>
    </source>
</evidence>
<dbReference type="Pfam" id="PF24358">
    <property type="entry name" value="ABCC10_N"/>
    <property type="match status" value="1"/>
</dbReference>
<dbReference type="Pfam" id="PF01991">
    <property type="entry name" value="vATP-synt_E"/>
    <property type="match status" value="1"/>
</dbReference>
<evidence type="ECO:0000256" key="4">
    <source>
        <dbReference type="ARBA" id="ARBA00012191"/>
    </source>
</evidence>
<dbReference type="InterPro" id="IPR050173">
    <property type="entry name" value="ABC_transporter_C-like"/>
</dbReference>
<feature type="transmembrane region" description="Helical" evidence="15">
    <location>
        <begin position="1167"/>
        <end position="1186"/>
    </location>
</feature>
<evidence type="ECO:0000256" key="15">
    <source>
        <dbReference type="SAM" id="Phobius"/>
    </source>
</evidence>
<dbReference type="InterPro" id="IPR036640">
    <property type="entry name" value="ABC1_TM_sf"/>
</dbReference>
<evidence type="ECO:0000259" key="17">
    <source>
        <dbReference type="PROSITE" id="PS50929"/>
    </source>
</evidence>
<dbReference type="InterPro" id="IPR011527">
    <property type="entry name" value="ABC1_TM_dom"/>
</dbReference>
<name>A0AAV0M4W3_9ROSI</name>
<organism evidence="18 19">
    <name type="scientific">Linum tenue</name>
    <dbReference type="NCBI Taxonomy" id="586396"/>
    <lineage>
        <taxon>Eukaryota</taxon>
        <taxon>Viridiplantae</taxon>
        <taxon>Streptophyta</taxon>
        <taxon>Embryophyta</taxon>
        <taxon>Tracheophyta</taxon>
        <taxon>Spermatophyta</taxon>
        <taxon>Magnoliopsida</taxon>
        <taxon>eudicotyledons</taxon>
        <taxon>Gunneridae</taxon>
        <taxon>Pentapetalae</taxon>
        <taxon>rosids</taxon>
        <taxon>fabids</taxon>
        <taxon>Malpighiales</taxon>
        <taxon>Linaceae</taxon>
        <taxon>Linum</taxon>
    </lineage>
</organism>
<dbReference type="PROSITE" id="PS50893">
    <property type="entry name" value="ABC_TRANSPORTER_2"/>
    <property type="match status" value="2"/>
</dbReference>
<dbReference type="FunFam" id="3.40.50.300:FF:000508">
    <property type="entry name" value="ABC transporter C family member 5"/>
    <property type="match status" value="1"/>
</dbReference>
<evidence type="ECO:0000256" key="13">
    <source>
        <dbReference type="ARBA" id="ARBA00023136"/>
    </source>
</evidence>
<dbReference type="GO" id="GO:0016887">
    <property type="term" value="F:ATP hydrolysis activity"/>
    <property type="evidence" value="ECO:0007669"/>
    <property type="project" value="InterPro"/>
</dbReference>
<protein>
    <recommendedName>
        <fullName evidence="4">ABC-type xenobiotic transporter</fullName>
        <ecNumber evidence="4">7.6.2.2</ecNumber>
    </recommendedName>
</protein>
<dbReference type="CDD" id="cd18579">
    <property type="entry name" value="ABC_6TM_ABCC_D1"/>
    <property type="match status" value="1"/>
</dbReference>
<feature type="transmembrane region" description="Helical" evidence="15">
    <location>
        <begin position="640"/>
        <end position="667"/>
    </location>
</feature>
<evidence type="ECO:0000313" key="18">
    <source>
        <dbReference type="EMBL" id="CAI0441561.1"/>
    </source>
</evidence>
<evidence type="ECO:0000256" key="2">
    <source>
        <dbReference type="ARBA" id="ARBA00005901"/>
    </source>
</evidence>
<comment type="caution">
    <text evidence="18">The sequence shown here is derived from an EMBL/GenBank/DDBJ whole genome shotgun (WGS) entry which is preliminary data.</text>
</comment>
<keyword evidence="8" id="KW-0547">Nucleotide-binding</keyword>
<dbReference type="GO" id="GO:0008559">
    <property type="term" value="F:ABC-type xenobiotic transporter activity"/>
    <property type="evidence" value="ECO:0007669"/>
    <property type="project" value="UniProtKB-EC"/>
</dbReference>
<dbReference type="InterPro" id="IPR003439">
    <property type="entry name" value="ABC_transporter-like_ATP-bd"/>
</dbReference>
<feature type="transmembrane region" description="Helical" evidence="15">
    <location>
        <begin position="1128"/>
        <end position="1147"/>
    </location>
</feature>
<feature type="domain" description="ABC transmembrane type-1" evidence="17">
    <location>
        <begin position="1132"/>
        <end position="1392"/>
    </location>
</feature>
<feature type="domain" description="ABC transmembrane type-1" evidence="17">
    <location>
        <begin position="515"/>
        <end position="795"/>
    </location>
</feature>
<dbReference type="PANTHER" id="PTHR24223:SF263">
    <property type="entry name" value="ABC-TYPE XENOBIOTIC TRANSPORTER"/>
    <property type="match status" value="1"/>
</dbReference>
<dbReference type="CDD" id="cd03244">
    <property type="entry name" value="ABCC_MRP_domain2"/>
    <property type="match status" value="1"/>
</dbReference>
<dbReference type="Pfam" id="PF00005">
    <property type="entry name" value="ABC_tran"/>
    <property type="match status" value="2"/>
</dbReference>
<dbReference type="Gene3D" id="3.30.2320.30">
    <property type="entry name" value="ATP synthase, E subunit, C-terminal"/>
    <property type="match status" value="1"/>
</dbReference>
<dbReference type="Gene3D" id="6.10.250.1620">
    <property type="match status" value="1"/>
</dbReference>
<evidence type="ECO:0000256" key="6">
    <source>
        <dbReference type="ARBA" id="ARBA00022692"/>
    </source>
</evidence>
<dbReference type="PANTHER" id="PTHR24223">
    <property type="entry name" value="ATP-BINDING CASSETTE SUB-FAMILY C"/>
    <property type="match status" value="1"/>
</dbReference>